<evidence type="ECO:0000313" key="2">
    <source>
        <dbReference type="Proteomes" id="UP000541583"/>
    </source>
</evidence>
<dbReference type="RefSeq" id="WP_175614104.1">
    <property type="nucleotide sequence ID" value="NZ_FTMG01000006.1"/>
</dbReference>
<organism evidence="1 2">
    <name type="scientific">Mucilaginibacter lappiensis</name>
    <dbReference type="NCBI Taxonomy" id="354630"/>
    <lineage>
        <taxon>Bacteria</taxon>
        <taxon>Pseudomonadati</taxon>
        <taxon>Bacteroidota</taxon>
        <taxon>Sphingobacteriia</taxon>
        <taxon>Sphingobacteriales</taxon>
        <taxon>Sphingobacteriaceae</taxon>
        <taxon>Mucilaginibacter</taxon>
    </lineage>
</organism>
<evidence type="ECO:0008006" key="3">
    <source>
        <dbReference type="Google" id="ProtNLM"/>
    </source>
</evidence>
<evidence type="ECO:0000313" key="1">
    <source>
        <dbReference type="EMBL" id="MBB6110286.1"/>
    </source>
</evidence>
<gene>
    <name evidence="1" type="ORF">HDF23_003042</name>
</gene>
<reference evidence="1 2" key="1">
    <citation type="submission" date="2020-08" db="EMBL/GenBank/DDBJ databases">
        <title>Genomic Encyclopedia of Type Strains, Phase IV (KMG-V): Genome sequencing to study the core and pangenomes of soil and plant-associated prokaryotes.</title>
        <authorList>
            <person name="Whitman W."/>
        </authorList>
    </citation>
    <scope>NUCLEOTIDE SEQUENCE [LARGE SCALE GENOMIC DNA]</scope>
    <source>
        <strain evidence="1 2">ANJLi2</strain>
    </source>
</reference>
<protein>
    <recommendedName>
        <fullName evidence="3">DUF2971 domain-containing protein</fullName>
    </recommendedName>
</protein>
<comment type="caution">
    <text evidence="1">The sequence shown here is derived from an EMBL/GenBank/DDBJ whole genome shotgun (WGS) entry which is preliminary data.</text>
</comment>
<dbReference type="Pfam" id="PF11185">
    <property type="entry name" value="DUF2971"/>
    <property type="match status" value="1"/>
</dbReference>
<name>A0ABR6PKX2_9SPHI</name>
<proteinExistence type="predicted"/>
<dbReference type="Proteomes" id="UP000541583">
    <property type="component" value="Unassembled WGS sequence"/>
</dbReference>
<accession>A0ABR6PKX2</accession>
<keyword evidence="2" id="KW-1185">Reference proteome</keyword>
<dbReference type="EMBL" id="JACHCB010000007">
    <property type="protein sequence ID" value="MBB6110286.1"/>
    <property type="molecule type" value="Genomic_DNA"/>
</dbReference>
<sequence>MVKEKEVFITLRTEEANFGNAEKGLNDIFNSFNTAKTELTANGIIFNVDIKSQKFSAELVKRLTFYYFRPEKTKNRYVFKYVPVNLNLIKLLVNNELWFSDPRYFNDPFDTRYSIDADPKDEEILSFYYKEAQKLTGNEGLVLSDFIKTFHMPDKQQFLDDLEYHHYINTIASQYGICCFSEKHGDHLMWSHYADNTKGVCLVFDIKIIPEPNFYVFSGSKVKYRNAIIKKFYDGSPYMDTTEIIYSKYKNWKYEHEIRELSSFELGNANRTISFDPKCLTGIIFGPKTNSKDKETIRNLLSQLKKYQVEFMDSAIDLGSHSISVSKNRFGLK</sequence>
<dbReference type="InterPro" id="IPR021352">
    <property type="entry name" value="DUF2971"/>
</dbReference>